<dbReference type="InterPro" id="IPR055357">
    <property type="entry name" value="LRR_At1g61320_AtMIF1"/>
</dbReference>
<reference evidence="3" key="2">
    <citation type="submission" date="2017-02" db="EMBL/GenBank/DDBJ databases">
        <title>Sunflower complete genome.</title>
        <authorList>
            <person name="Langlade N."/>
            <person name="Munos S."/>
        </authorList>
    </citation>
    <scope>NUCLEOTIDE SEQUENCE [LARGE SCALE GENOMIC DNA]</scope>
    <source>
        <tissue evidence="3">Leaves</tissue>
    </source>
</reference>
<dbReference type="InParanoid" id="A0A251VQH9"/>
<gene>
    <name evidence="3" type="ORF">HannXRQ_Chr01g0017811</name>
    <name evidence="2" type="ORF">HanXRQr2_Chr01g0029331</name>
</gene>
<dbReference type="InterPro" id="IPR032675">
    <property type="entry name" value="LRR_dom_sf"/>
</dbReference>
<dbReference type="SUPFAM" id="SSF81383">
    <property type="entry name" value="F-box domain"/>
    <property type="match status" value="1"/>
</dbReference>
<dbReference type="PROSITE" id="PS50181">
    <property type="entry name" value="FBOX"/>
    <property type="match status" value="1"/>
</dbReference>
<dbReference type="Gene3D" id="3.80.10.10">
    <property type="entry name" value="Ribonuclease Inhibitor"/>
    <property type="match status" value="1"/>
</dbReference>
<evidence type="ECO:0000259" key="1">
    <source>
        <dbReference type="PROSITE" id="PS50181"/>
    </source>
</evidence>
<dbReference type="SMART" id="SM00256">
    <property type="entry name" value="FBOX"/>
    <property type="match status" value="1"/>
</dbReference>
<dbReference type="SUPFAM" id="SSF52047">
    <property type="entry name" value="RNI-like"/>
    <property type="match status" value="1"/>
</dbReference>
<dbReference type="InterPro" id="IPR006566">
    <property type="entry name" value="FBD"/>
</dbReference>
<dbReference type="InterPro" id="IPR001810">
    <property type="entry name" value="F-box_dom"/>
</dbReference>
<sequence length="425" mass="48818">MDNHHKRRHVTSSADDDDIITNFPEDLINPILERLPIKDAVRTSVLSKKWRYRWTTMKSLAFDNHFSQQFLNIGAFSCYGFVRVISQIMIKHQGPILKFVLHIPKEIVLDSFQQVDLWMLILSRNNVRELHIVNFNQFYQIPTSVFSCRELRVLGLYRCILNPPLEFQGFPNLEVISLLCVDFGASLGGTVINLPQLKRFKLYSCRNVNNFNIKAEKLQYLRVTGCPDANAMILQLLHSEHLNAVYIRRLSKSVKDFIQVKRFSFIVDGYFLKILAAEKFPDSLPHVVQCLQELEFTSFSFGDLNQLQGALCMLRNSPNLKGLRVTHMLMGQEADLQLTSNYLESPECLDQTLLMLQTVEMTSFEGSRPELLFVKLLLDCSPHLENMIIQPKSTIDAEKRLNIAKDVLMFPRASPKAKVVGAIIL</sequence>
<dbReference type="PANTHER" id="PTHR31639:SF333">
    <property type="entry name" value="F-BOX DOMAIN, FBD DOMAIN, LEUCINE-RICH REPEAT DOMAIN, L DOMAIN-LIKE PROTEIN-RELATED"/>
    <property type="match status" value="1"/>
</dbReference>
<dbReference type="Pfam" id="PF23622">
    <property type="entry name" value="LRR_At1g61320_AtMIF1"/>
    <property type="match status" value="1"/>
</dbReference>
<dbReference type="EMBL" id="CM007890">
    <property type="protein sequence ID" value="OTG37346.1"/>
    <property type="molecule type" value="Genomic_DNA"/>
</dbReference>
<reference evidence="2 4" key="1">
    <citation type="journal article" date="2017" name="Nature">
        <title>The sunflower genome provides insights into oil metabolism, flowering and Asterid evolution.</title>
        <authorList>
            <person name="Badouin H."/>
            <person name="Gouzy J."/>
            <person name="Grassa C.J."/>
            <person name="Murat F."/>
            <person name="Staton S.E."/>
            <person name="Cottret L."/>
            <person name="Lelandais-Briere C."/>
            <person name="Owens G.L."/>
            <person name="Carrere S."/>
            <person name="Mayjonade B."/>
            <person name="Legrand L."/>
            <person name="Gill N."/>
            <person name="Kane N.C."/>
            <person name="Bowers J.E."/>
            <person name="Hubner S."/>
            <person name="Bellec A."/>
            <person name="Berard A."/>
            <person name="Berges H."/>
            <person name="Blanchet N."/>
            <person name="Boniface M.C."/>
            <person name="Brunel D."/>
            <person name="Catrice O."/>
            <person name="Chaidir N."/>
            <person name="Claudel C."/>
            <person name="Donnadieu C."/>
            <person name="Faraut T."/>
            <person name="Fievet G."/>
            <person name="Helmstetter N."/>
            <person name="King M."/>
            <person name="Knapp S.J."/>
            <person name="Lai Z."/>
            <person name="Le Paslier M.C."/>
            <person name="Lippi Y."/>
            <person name="Lorenzon L."/>
            <person name="Mandel J.R."/>
            <person name="Marage G."/>
            <person name="Marchand G."/>
            <person name="Marquand E."/>
            <person name="Bret-Mestries E."/>
            <person name="Morien E."/>
            <person name="Nambeesan S."/>
            <person name="Nguyen T."/>
            <person name="Pegot-Espagnet P."/>
            <person name="Pouilly N."/>
            <person name="Raftis F."/>
            <person name="Sallet E."/>
            <person name="Schiex T."/>
            <person name="Thomas J."/>
            <person name="Vandecasteele C."/>
            <person name="Vares D."/>
            <person name="Vear F."/>
            <person name="Vautrin S."/>
            <person name="Crespi M."/>
            <person name="Mangin B."/>
            <person name="Burke J.M."/>
            <person name="Salse J."/>
            <person name="Munos S."/>
            <person name="Vincourt P."/>
            <person name="Rieseberg L.H."/>
            <person name="Langlade N.B."/>
        </authorList>
    </citation>
    <scope>NUCLEOTIDE SEQUENCE [LARGE SCALE GENOMIC DNA]</scope>
    <source>
        <strain evidence="4">cv. SF193</strain>
        <tissue evidence="2">Leaves</tissue>
    </source>
</reference>
<dbReference type="Gramene" id="mRNA:HanXRQr2_Chr01g0029331">
    <property type="protein sequence ID" value="mRNA:HanXRQr2_Chr01g0029331"/>
    <property type="gene ID" value="HanXRQr2_Chr01g0029331"/>
</dbReference>
<dbReference type="EMBL" id="MNCJ02000316">
    <property type="protein sequence ID" value="KAF5822679.1"/>
    <property type="molecule type" value="Genomic_DNA"/>
</dbReference>
<reference evidence="2" key="3">
    <citation type="submission" date="2020-06" db="EMBL/GenBank/DDBJ databases">
        <title>Helianthus annuus Genome sequencing and assembly Release 2.</title>
        <authorList>
            <person name="Gouzy J."/>
            <person name="Langlade N."/>
            <person name="Munos S."/>
        </authorList>
    </citation>
    <scope>NUCLEOTIDE SEQUENCE</scope>
    <source>
        <tissue evidence="2">Leaves</tissue>
    </source>
</reference>
<dbReference type="SMART" id="SM00579">
    <property type="entry name" value="FBD"/>
    <property type="match status" value="1"/>
</dbReference>
<dbReference type="Proteomes" id="UP000215914">
    <property type="component" value="Chromosome 1"/>
</dbReference>
<evidence type="ECO:0000313" key="2">
    <source>
        <dbReference type="EMBL" id="KAF5822679.1"/>
    </source>
</evidence>
<dbReference type="OrthoDB" id="1722980at2759"/>
<dbReference type="AlphaFoldDB" id="A0A251VQH9"/>
<evidence type="ECO:0000313" key="3">
    <source>
        <dbReference type="EMBL" id="OTG37346.1"/>
    </source>
</evidence>
<feature type="domain" description="F-box" evidence="1">
    <location>
        <begin position="17"/>
        <end position="69"/>
    </location>
</feature>
<name>A0A251VQH9_HELAN</name>
<organism evidence="3 4">
    <name type="scientific">Helianthus annuus</name>
    <name type="common">Common sunflower</name>
    <dbReference type="NCBI Taxonomy" id="4232"/>
    <lineage>
        <taxon>Eukaryota</taxon>
        <taxon>Viridiplantae</taxon>
        <taxon>Streptophyta</taxon>
        <taxon>Embryophyta</taxon>
        <taxon>Tracheophyta</taxon>
        <taxon>Spermatophyta</taxon>
        <taxon>Magnoliopsida</taxon>
        <taxon>eudicotyledons</taxon>
        <taxon>Gunneridae</taxon>
        <taxon>Pentapetalae</taxon>
        <taxon>asterids</taxon>
        <taxon>campanulids</taxon>
        <taxon>Asterales</taxon>
        <taxon>Asteraceae</taxon>
        <taxon>Asteroideae</taxon>
        <taxon>Heliantheae alliance</taxon>
        <taxon>Heliantheae</taxon>
        <taxon>Helianthus</taxon>
    </lineage>
</organism>
<keyword evidence="4" id="KW-1185">Reference proteome</keyword>
<dbReference type="InterPro" id="IPR053781">
    <property type="entry name" value="F-box_AtFBL13-like"/>
</dbReference>
<accession>A0A251VQH9</accession>
<dbReference type="CDD" id="cd22160">
    <property type="entry name" value="F-box_AtFBL13-like"/>
    <property type="match status" value="1"/>
</dbReference>
<dbReference type="Pfam" id="PF00646">
    <property type="entry name" value="F-box"/>
    <property type="match status" value="1"/>
</dbReference>
<dbReference type="OMA" id="ECANDEW"/>
<protein>
    <submittedName>
        <fullName evidence="2">F-box domain, FBD domain, F-box-like domain superfamily protein</fullName>
    </submittedName>
    <submittedName>
        <fullName evidence="3">Putative F-box domain, FBD domain, Leucine-rich repeat domain, L domain-like protein</fullName>
    </submittedName>
</protein>
<proteinExistence type="predicted"/>
<dbReference type="PANTHER" id="PTHR31639">
    <property type="entry name" value="F-BOX PROTEIN-LIKE"/>
    <property type="match status" value="1"/>
</dbReference>
<evidence type="ECO:0000313" key="4">
    <source>
        <dbReference type="Proteomes" id="UP000215914"/>
    </source>
</evidence>
<dbReference type="InterPro" id="IPR036047">
    <property type="entry name" value="F-box-like_dom_sf"/>
</dbReference>